<dbReference type="InterPro" id="IPR013083">
    <property type="entry name" value="Znf_RING/FYVE/PHD"/>
</dbReference>
<dbReference type="GO" id="GO:0001751">
    <property type="term" value="P:compound eye photoreceptor cell differentiation"/>
    <property type="evidence" value="ECO:0007669"/>
    <property type="project" value="EnsemblMetazoa"/>
</dbReference>
<feature type="region of interest" description="Disordered" evidence="1">
    <location>
        <begin position="79"/>
        <end position="113"/>
    </location>
</feature>
<evidence type="ECO:0000259" key="2">
    <source>
        <dbReference type="Pfam" id="PF17807"/>
    </source>
</evidence>
<dbReference type="GO" id="GO:0043161">
    <property type="term" value="P:proteasome-mediated ubiquitin-dependent protein catabolic process"/>
    <property type="evidence" value="ECO:0007669"/>
    <property type="project" value="EnsemblMetazoa"/>
</dbReference>
<dbReference type="Proteomes" id="UP000008744">
    <property type="component" value="Unassembled WGS sequence"/>
</dbReference>
<dbReference type="Pfam" id="PF17807">
    <property type="entry name" value="zf-UBP_var"/>
    <property type="match status" value="1"/>
</dbReference>
<dbReference type="OMA" id="TIDCQPE"/>
<dbReference type="InterPro" id="IPR041432">
    <property type="entry name" value="UBP13_Znf-UBP_var"/>
</dbReference>
<feature type="domain" description="Ubiquitinyl hydrolase variant UBP zinc finger" evidence="2">
    <location>
        <begin position="20"/>
        <end position="77"/>
    </location>
</feature>
<protein>
    <submittedName>
        <fullName evidence="3">GL10678</fullName>
    </submittedName>
</protein>
<proteinExistence type="predicted"/>
<dbReference type="EMBL" id="CH480802">
    <property type="protein sequence ID" value="EDW36652.1"/>
    <property type="molecule type" value="Genomic_DNA"/>
</dbReference>
<dbReference type="GO" id="GO:0046329">
    <property type="term" value="P:negative regulation of JNK cascade"/>
    <property type="evidence" value="ECO:0007669"/>
    <property type="project" value="EnsemblMetazoa"/>
</dbReference>
<dbReference type="GO" id="GO:0010995">
    <property type="term" value="P:free ubiquitin chain depolymerization"/>
    <property type="evidence" value="ECO:0007669"/>
    <property type="project" value="EnsemblMetazoa"/>
</dbReference>
<feature type="compositionally biased region" description="Basic and acidic residues" evidence="1">
    <location>
        <begin position="79"/>
        <end position="92"/>
    </location>
</feature>
<dbReference type="AlphaFoldDB" id="B4HDQ2"/>
<dbReference type="GO" id="GO:0043066">
    <property type="term" value="P:negative regulation of apoptotic process"/>
    <property type="evidence" value="ECO:0007669"/>
    <property type="project" value="EnsemblMetazoa"/>
</dbReference>
<gene>
    <name evidence="3" type="primary">Dper\GL10678</name>
    <name evidence="3" type="ORF">Dper_GL10678</name>
</gene>
<dbReference type="GO" id="GO:2000781">
    <property type="term" value="P:positive regulation of double-strand break repair"/>
    <property type="evidence" value="ECO:0007669"/>
    <property type="project" value="EnsemblMetazoa"/>
</dbReference>
<organism evidence="4">
    <name type="scientific">Drosophila persimilis</name>
    <name type="common">Fruit fly</name>
    <dbReference type="NCBI Taxonomy" id="7234"/>
    <lineage>
        <taxon>Eukaryota</taxon>
        <taxon>Metazoa</taxon>
        <taxon>Ecdysozoa</taxon>
        <taxon>Arthropoda</taxon>
        <taxon>Hexapoda</taxon>
        <taxon>Insecta</taxon>
        <taxon>Pterygota</taxon>
        <taxon>Neoptera</taxon>
        <taxon>Endopterygota</taxon>
        <taxon>Diptera</taxon>
        <taxon>Brachycera</taxon>
        <taxon>Muscomorpha</taxon>
        <taxon>Ephydroidea</taxon>
        <taxon>Drosophilidae</taxon>
        <taxon>Drosophila</taxon>
        <taxon>Sophophora</taxon>
    </lineage>
</organism>
<accession>B4HDQ2</accession>
<dbReference type="OrthoDB" id="361536at2759"/>
<evidence type="ECO:0000313" key="4">
    <source>
        <dbReference type="Proteomes" id="UP000008744"/>
    </source>
</evidence>
<dbReference type="HOGENOM" id="CLU_154958_0_0_1"/>
<dbReference type="eggNOG" id="KOG0944">
    <property type="taxonomic scope" value="Eukaryota"/>
</dbReference>
<evidence type="ECO:0000256" key="1">
    <source>
        <dbReference type="SAM" id="MobiDB-lite"/>
    </source>
</evidence>
<dbReference type="GO" id="GO:1990380">
    <property type="term" value="F:K48-linked deubiquitinase activity"/>
    <property type="evidence" value="ECO:0007669"/>
    <property type="project" value="EnsemblMetazoa"/>
</dbReference>
<dbReference type="STRING" id="7234.B4HDQ2"/>
<reference evidence="3 4" key="1">
    <citation type="journal article" date="2007" name="Nature">
        <title>Evolution of genes and genomes on the Drosophila phylogeny.</title>
        <authorList>
            <consortium name="Drosophila 12 Genomes Consortium"/>
            <person name="Clark A.G."/>
            <person name="Eisen M.B."/>
            <person name="Smith D.R."/>
            <person name="Bergman C.M."/>
            <person name="Oliver B."/>
            <person name="Markow T.A."/>
            <person name="Kaufman T.C."/>
            <person name="Kellis M."/>
            <person name="Gelbart W."/>
            <person name="Iyer V.N."/>
            <person name="Pollard D.A."/>
            <person name="Sackton T.B."/>
            <person name="Larracuente A.M."/>
            <person name="Singh N.D."/>
            <person name="Abad J.P."/>
            <person name="Abt D.N."/>
            <person name="Adryan B."/>
            <person name="Aguade M."/>
            <person name="Akashi H."/>
            <person name="Anderson W.W."/>
            <person name="Aquadro C.F."/>
            <person name="Ardell D.H."/>
            <person name="Arguello R."/>
            <person name="Artieri C.G."/>
            <person name="Barbash D.A."/>
            <person name="Barker D."/>
            <person name="Barsanti P."/>
            <person name="Batterham P."/>
            <person name="Batzoglou S."/>
            <person name="Begun D."/>
            <person name="Bhutkar A."/>
            <person name="Blanco E."/>
            <person name="Bosak S.A."/>
            <person name="Bradley R.K."/>
            <person name="Brand A.D."/>
            <person name="Brent M.R."/>
            <person name="Brooks A.N."/>
            <person name="Brown R.H."/>
            <person name="Butlin R.K."/>
            <person name="Caggese C."/>
            <person name="Calvi B.R."/>
            <person name="Bernardo de Carvalho A."/>
            <person name="Caspi A."/>
            <person name="Castrezana S."/>
            <person name="Celniker S.E."/>
            <person name="Chang J.L."/>
            <person name="Chapple C."/>
            <person name="Chatterji S."/>
            <person name="Chinwalla A."/>
            <person name="Civetta A."/>
            <person name="Clifton S.W."/>
            <person name="Comeron J.M."/>
            <person name="Costello J.C."/>
            <person name="Coyne J.A."/>
            <person name="Daub J."/>
            <person name="David R.G."/>
            <person name="Delcher A.L."/>
            <person name="Delehaunty K."/>
            <person name="Do C.B."/>
            <person name="Ebling H."/>
            <person name="Edwards K."/>
            <person name="Eickbush T."/>
            <person name="Evans J.D."/>
            <person name="Filipski A."/>
            <person name="Findeiss S."/>
            <person name="Freyhult E."/>
            <person name="Fulton L."/>
            <person name="Fulton R."/>
            <person name="Garcia A.C."/>
            <person name="Gardiner A."/>
            <person name="Garfield D.A."/>
            <person name="Garvin B.E."/>
            <person name="Gibson G."/>
            <person name="Gilbert D."/>
            <person name="Gnerre S."/>
            <person name="Godfrey J."/>
            <person name="Good R."/>
            <person name="Gotea V."/>
            <person name="Gravely B."/>
            <person name="Greenberg A.J."/>
            <person name="Griffiths-Jones S."/>
            <person name="Gross S."/>
            <person name="Guigo R."/>
            <person name="Gustafson E.A."/>
            <person name="Haerty W."/>
            <person name="Hahn M.W."/>
            <person name="Halligan D.L."/>
            <person name="Halpern A.L."/>
            <person name="Halter G.M."/>
            <person name="Han M.V."/>
            <person name="Heger A."/>
            <person name="Hillier L."/>
            <person name="Hinrichs A.S."/>
            <person name="Holmes I."/>
            <person name="Hoskins R.A."/>
            <person name="Hubisz M.J."/>
            <person name="Hultmark D."/>
            <person name="Huntley M.A."/>
            <person name="Jaffe D.B."/>
            <person name="Jagadeeshan S."/>
            <person name="Jeck W.R."/>
            <person name="Johnson J."/>
            <person name="Jones C.D."/>
            <person name="Jordan W.C."/>
            <person name="Karpen G.H."/>
            <person name="Kataoka E."/>
            <person name="Keightley P.D."/>
            <person name="Kheradpour P."/>
            <person name="Kirkness E.F."/>
            <person name="Koerich L.B."/>
            <person name="Kristiansen K."/>
            <person name="Kudrna D."/>
            <person name="Kulathinal R.J."/>
            <person name="Kumar S."/>
            <person name="Kwok R."/>
            <person name="Lander E."/>
            <person name="Langley C.H."/>
            <person name="Lapoint R."/>
            <person name="Lazzaro B.P."/>
            <person name="Lee S.J."/>
            <person name="Levesque L."/>
            <person name="Li R."/>
            <person name="Lin C.F."/>
            <person name="Lin M.F."/>
            <person name="Lindblad-Toh K."/>
            <person name="Llopart A."/>
            <person name="Long M."/>
            <person name="Low L."/>
            <person name="Lozovsky E."/>
            <person name="Lu J."/>
            <person name="Luo M."/>
            <person name="Machado C.A."/>
            <person name="Makalowski W."/>
            <person name="Marzo M."/>
            <person name="Matsuda M."/>
            <person name="Matzkin L."/>
            <person name="McAllister B."/>
            <person name="McBride C.S."/>
            <person name="McKernan B."/>
            <person name="McKernan K."/>
            <person name="Mendez-Lago M."/>
            <person name="Minx P."/>
            <person name="Mollenhauer M.U."/>
            <person name="Montooth K."/>
            <person name="Mount S.M."/>
            <person name="Mu X."/>
            <person name="Myers E."/>
            <person name="Negre B."/>
            <person name="Newfeld S."/>
            <person name="Nielsen R."/>
            <person name="Noor M.A."/>
            <person name="O'Grady P."/>
            <person name="Pachter L."/>
            <person name="Papaceit M."/>
            <person name="Parisi M.J."/>
            <person name="Parisi M."/>
            <person name="Parts L."/>
            <person name="Pedersen J.S."/>
            <person name="Pesole G."/>
            <person name="Phillippy A.M."/>
            <person name="Ponting C.P."/>
            <person name="Pop M."/>
            <person name="Porcelli D."/>
            <person name="Powell J.R."/>
            <person name="Prohaska S."/>
            <person name="Pruitt K."/>
            <person name="Puig M."/>
            <person name="Quesneville H."/>
            <person name="Ram K.R."/>
            <person name="Rand D."/>
            <person name="Rasmussen M.D."/>
            <person name="Reed L.K."/>
            <person name="Reenan R."/>
            <person name="Reily A."/>
            <person name="Remington K.A."/>
            <person name="Rieger T.T."/>
            <person name="Ritchie M.G."/>
            <person name="Robin C."/>
            <person name="Rogers Y.H."/>
            <person name="Rohde C."/>
            <person name="Rozas J."/>
            <person name="Rubenfield M.J."/>
            <person name="Ruiz A."/>
            <person name="Russo S."/>
            <person name="Salzberg S.L."/>
            <person name="Sanchez-Gracia A."/>
            <person name="Saranga D.J."/>
            <person name="Sato H."/>
            <person name="Schaeffer S.W."/>
            <person name="Schatz M.C."/>
            <person name="Schlenke T."/>
            <person name="Schwartz R."/>
            <person name="Segarra C."/>
            <person name="Singh R.S."/>
            <person name="Sirot L."/>
            <person name="Sirota M."/>
            <person name="Sisneros N.B."/>
            <person name="Smith C.D."/>
            <person name="Smith T.F."/>
            <person name="Spieth J."/>
            <person name="Stage D.E."/>
            <person name="Stark A."/>
            <person name="Stephan W."/>
            <person name="Strausberg R.L."/>
            <person name="Strempel S."/>
            <person name="Sturgill D."/>
            <person name="Sutton G."/>
            <person name="Sutton G.G."/>
            <person name="Tao W."/>
            <person name="Teichmann S."/>
            <person name="Tobari Y.N."/>
            <person name="Tomimura Y."/>
            <person name="Tsolas J.M."/>
            <person name="Valente V.L."/>
            <person name="Venter E."/>
            <person name="Venter J.C."/>
            <person name="Vicario S."/>
            <person name="Vieira F.G."/>
            <person name="Vilella A.J."/>
            <person name="Villasante A."/>
            <person name="Walenz B."/>
            <person name="Wang J."/>
            <person name="Wasserman M."/>
            <person name="Watts T."/>
            <person name="Wilson D."/>
            <person name="Wilson R.K."/>
            <person name="Wing R.A."/>
            <person name="Wolfner M.F."/>
            <person name="Wong A."/>
            <person name="Wong G.K."/>
            <person name="Wu C.I."/>
            <person name="Wu G."/>
            <person name="Yamamoto D."/>
            <person name="Yang H.P."/>
            <person name="Yang S.P."/>
            <person name="Yorke J.A."/>
            <person name="Yoshida K."/>
            <person name="Zdobnov E."/>
            <person name="Zhang P."/>
            <person name="Zhang Y."/>
            <person name="Zimin A.V."/>
            <person name="Baldwin J."/>
            <person name="Abdouelleil A."/>
            <person name="Abdulkadir J."/>
            <person name="Abebe A."/>
            <person name="Abera B."/>
            <person name="Abreu J."/>
            <person name="Acer S.C."/>
            <person name="Aftuck L."/>
            <person name="Alexander A."/>
            <person name="An P."/>
            <person name="Anderson E."/>
            <person name="Anderson S."/>
            <person name="Arachi H."/>
            <person name="Azer M."/>
            <person name="Bachantsang P."/>
            <person name="Barry A."/>
            <person name="Bayul T."/>
            <person name="Berlin A."/>
            <person name="Bessette D."/>
            <person name="Bloom T."/>
            <person name="Blye J."/>
            <person name="Boguslavskiy L."/>
            <person name="Bonnet C."/>
            <person name="Boukhgalter B."/>
            <person name="Bourzgui I."/>
            <person name="Brown A."/>
            <person name="Cahill P."/>
            <person name="Channer S."/>
            <person name="Cheshatsang Y."/>
            <person name="Chuda L."/>
            <person name="Citroen M."/>
            <person name="Collymore A."/>
            <person name="Cooke P."/>
            <person name="Costello M."/>
            <person name="D'Aco K."/>
            <person name="Daza R."/>
            <person name="De Haan G."/>
            <person name="DeGray S."/>
            <person name="DeMaso C."/>
            <person name="Dhargay N."/>
            <person name="Dooley K."/>
            <person name="Dooley E."/>
            <person name="Doricent M."/>
            <person name="Dorje P."/>
            <person name="Dorjee K."/>
            <person name="Dupes A."/>
            <person name="Elong R."/>
            <person name="Falk J."/>
            <person name="Farina A."/>
            <person name="Faro S."/>
            <person name="Ferguson D."/>
            <person name="Fisher S."/>
            <person name="Foley C.D."/>
            <person name="Franke A."/>
            <person name="Friedrich D."/>
            <person name="Gadbois L."/>
            <person name="Gearin G."/>
            <person name="Gearin C.R."/>
            <person name="Giannoukos G."/>
            <person name="Goode T."/>
            <person name="Graham J."/>
            <person name="Grandbois E."/>
            <person name="Grewal S."/>
            <person name="Gyaltsen K."/>
            <person name="Hafez N."/>
            <person name="Hagos B."/>
            <person name="Hall J."/>
            <person name="Henson C."/>
            <person name="Hollinger A."/>
            <person name="Honan T."/>
            <person name="Huard M.D."/>
            <person name="Hughes L."/>
            <person name="Hurhula B."/>
            <person name="Husby M.E."/>
            <person name="Kamat A."/>
            <person name="Kanga B."/>
            <person name="Kashin S."/>
            <person name="Khazanovich D."/>
            <person name="Kisner P."/>
            <person name="Lance K."/>
            <person name="Lara M."/>
            <person name="Lee W."/>
            <person name="Lennon N."/>
            <person name="Letendre F."/>
            <person name="LeVine R."/>
            <person name="Lipovsky A."/>
            <person name="Liu X."/>
            <person name="Liu J."/>
            <person name="Liu S."/>
            <person name="Lokyitsang T."/>
            <person name="Lokyitsang Y."/>
            <person name="Lubonja R."/>
            <person name="Lui A."/>
            <person name="MacDonald P."/>
            <person name="Magnisalis V."/>
            <person name="Maru K."/>
            <person name="Matthews C."/>
            <person name="McCusker W."/>
            <person name="McDonough S."/>
            <person name="Mehta T."/>
            <person name="Meldrim J."/>
            <person name="Meneus L."/>
            <person name="Mihai O."/>
            <person name="Mihalev A."/>
            <person name="Mihova T."/>
            <person name="Mittelman R."/>
            <person name="Mlenga V."/>
            <person name="Montmayeur A."/>
            <person name="Mulrain L."/>
            <person name="Navidi A."/>
            <person name="Naylor J."/>
            <person name="Negash T."/>
            <person name="Nguyen T."/>
            <person name="Nguyen N."/>
            <person name="Nicol R."/>
            <person name="Norbu C."/>
            <person name="Norbu N."/>
            <person name="Novod N."/>
            <person name="O'Neill B."/>
            <person name="Osman S."/>
            <person name="Markiewicz E."/>
            <person name="Oyono O.L."/>
            <person name="Patti C."/>
            <person name="Phunkhang P."/>
            <person name="Pierre F."/>
            <person name="Priest M."/>
            <person name="Raghuraman S."/>
            <person name="Rege F."/>
            <person name="Reyes R."/>
            <person name="Rise C."/>
            <person name="Rogov P."/>
            <person name="Ross K."/>
            <person name="Ryan E."/>
            <person name="Settipalli S."/>
            <person name="Shea T."/>
            <person name="Sherpa N."/>
            <person name="Shi L."/>
            <person name="Shih D."/>
            <person name="Sparrow T."/>
            <person name="Spaulding J."/>
            <person name="Stalker J."/>
            <person name="Stange-Thomann N."/>
            <person name="Stavropoulos S."/>
            <person name="Stone C."/>
            <person name="Strader C."/>
            <person name="Tesfaye S."/>
            <person name="Thomson T."/>
            <person name="Thoulutsang Y."/>
            <person name="Thoulutsang D."/>
            <person name="Topham K."/>
            <person name="Topping I."/>
            <person name="Tsamla T."/>
            <person name="Vassiliev H."/>
            <person name="Vo A."/>
            <person name="Wangchuk T."/>
            <person name="Wangdi T."/>
            <person name="Weiand M."/>
            <person name="Wilkinson J."/>
            <person name="Wilson A."/>
            <person name="Yadav S."/>
            <person name="Young G."/>
            <person name="Yu Q."/>
            <person name="Zembek L."/>
            <person name="Zhong D."/>
            <person name="Zimmer A."/>
            <person name="Zwirko Z."/>
            <person name="Jaffe D.B."/>
            <person name="Alvarez P."/>
            <person name="Brockman W."/>
            <person name="Butler J."/>
            <person name="Chin C."/>
            <person name="Gnerre S."/>
            <person name="Grabherr M."/>
            <person name="Kleber M."/>
            <person name="Mauceli E."/>
            <person name="MacCallum I."/>
        </authorList>
    </citation>
    <scope>NUCLEOTIDE SEQUENCE [LARGE SCALE GENOMIC DNA]</scope>
    <source>
        <strain evidence="4">MSH-3 / Tucson 14011-0111.49</strain>
    </source>
</reference>
<dbReference type="Gene3D" id="3.30.40.10">
    <property type="entry name" value="Zinc/RING finger domain, C3HC4 (zinc finger)"/>
    <property type="match status" value="1"/>
</dbReference>
<dbReference type="GO" id="GO:0090364">
    <property type="term" value="P:regulation of proteasome assembly"/>
    <property type="evidence" value="ECO:0007669"/>
    <property type="project" value="EnsemblMetazoa"/>
</dbReference>
<dbReference type="GO" id="GO:0032436">
    <property type="term" value="P:positive regulation of proteasomal ubiquitin-dependent protein catabolic process"/>
    <property type="evidence" value="ECO:0007669"/>
    <property type="project" value="EnsemblMetazoa"/>
</dbReference>
<name>B4HDQ2_DROPE</name>
<evidence type="ECO:0000313" key="3">
    <source>
        <dbReference type="EMBL" id="EDW36652.1"/>
    </source>
</evidence>
<keyword evidence="4" id="KW-1185">Reference proteome</keyword>
<sequence>MEELRKHLSKVNVICASGASSPPVYKDECVYSYDNPETPTGLYVCLHSFLGFGEAHVREYASKTGNAVFLHIKREKTLKKDESAEQEKKEAAAEAPPESKITRLAIGVDGRLQ</sequence>